<evidence type="ECO:0000256" key="3">
    <source>
        <dbReference type="ARBA" id="ARBA00022723"/>
    </source>
</evidence>
<dbReference type="Pfam" id="PF04389">
    <property type="entry name" value="Peptidase_M28"/>
    <property type="match status" value="1"/>
</dbReference>
<dbReference type="GO" id="GO:0006508">
    <property type="term" value="P:proteolysis"/>
    <property type="evidence" value="ECO:0007669"/>
    <property type="project" value="UniProtKB-KW"/>
</dbReference>
<keyword evidence="5" id="KW-0378">Hydrolase</keyword>
<dbReference type="GO" id="GO:0004177">
    <property type="term" value="F:aminopeptidase activity"/>
    <property type="evidence" value="ECO:0007669"/>
    <property type="project" value="UniProtKB-KW"/>
</dbReference>
<dbReference type="SUPFAM" id="SSF52025">
    <property type="entry name" value="PA domain"/>
    <property type="match status" value="1"/>
</dbReference>
<evidence type="ECO:0000256" key="6">
    <source>
        <dbReference type="ARBA" id="ARBA00022833"/>
    </source>
</evidence>
<evidence type="ECO:0000313" key="9">
    <source>
        <dbReference type="EMBL" id="AEI37951.1"/>
    </source>
</evidence>
<dbReference type="Proteomes" id="UP000000491">
    <property type="component" value="Chromosome"/>
</dbReference>
<dbReference type="GO" id="GO:0008235">
    <property type="term" value="F:metalloexopeptidase activity"/>
    <property type="evidence" value="ECO:0007669"/>
    <property type="project" value="InterPro"/>
</dbReference>
<dbReference type="KEGG" id="zmp:Zymop_1055"/>
<name>F8ETC6_ZYMMT</name>
<dbReference type="PANTHER" id="PTHR12147:SF56">
    <property type="entry name" value="AMINOPEPTIDASE YDR415C-RELATED"/>
    <property type="match status" value="1"/>
</dbReference>
<gene>
    <name evidence="9" type="ordered locus">Zymop_1055</name>
</gene>
<evidence type="ECO:0000259" key="8">
    <source>
        <dbReference type="Pfam" id="PF04389"/>
    </source>
</evidence>
<dbReference type="PATRIC" id="fig|579138.3.peg.1117"/>
<keyword evidence="4 7" id="KW-0732">Signal</keyword>
<dbReference type="SUPFAM" id="SSF53187">
    <property type="entry name" value="Zn-dependent exopeptidases"/>
    <property type="match status" value="1"/>
</dbReference>
<dbReference type="InterPro" id="IPR007484">
    <property type="entry name" value="Peptidase_M28"/>
</dbReference>
<sequence length="557" mass="60907">MKTGQFSLKLTMAAVFWGSLLLPPHAAIASSVTGPVSAQKLSDFVRALSVDDLEGRAPGTAGETKTIAWLIRQYKALDLEPAGENGGWTQAVPLIHTKMGPARQLQIKTAYSAFGLQQNKDIYLTSLRPVDTITLMNAPMAFVGYGVSAPERGWDDFKGFDLKGKIAVFLVNDPDFAAASDEAVSGKFGGRAMTYYGRWTYKYEEAARRGAVAALIIHDTMAAGYGWNTVTAPAGEGYDIVRSSGDQPVALQGWLSADAARNLFAQAGLDLDDLKKQARRSDFKPVLLPDTFLSADLPLRYQKITSYNVLGRIKGKKRPDETIMFGAHWDAYGIGAADKEGRTIRSGAIDDGIGIAGVLELAHAFKRGPVPDRSLVFASWTAEERGLLGSSYYAEHPLYPLDKTVANFTIDVLQTAGRAKDVLLIGAGQNDLETALVKAARDQDRVVTPELLPERGLFFRADHLPFARRGVPVLLMMGMAGAYDLRSGGRPAGEKWLSDYMKCYHQTCDVWSPLLNFEGAAEDTDLLYKLGYDLAFSNNWPEWQPTSEFKAKRSVQK</sequence>
<evidence type="ECO:0000256" key="5">
    <source>
        <dbReference type="ARBA" id="ARBA00022801"/>
    </source>
</evidence>
<evidence type="ECO:0000256" key="1">
    <source>
        <dbReference type="ARBA" id="ARBA00022438"/>
    </source>
</evidence>
<protein>
    <submittedName>
        <fullName evidence="9">Peptidase M28</fullName>
    </submittedName>
</protein>
<dbReference type="HOGENOM" id="CLU_019932_2_1_5"/>
<keyword evidence="2" id="KW-0645">Protease</keyword>
<keyword evidence="1" id="KW-0031">Aminopeptidase</keyword>
<organism evidence="9 10">
    <name type="scientific">Zymomonas mobilis subsp. pomaceae (strain ATCC 29192 / DSM 22645 / JCM 10191 / CCUG 17912 / NBRC 13757 / NCIMB 11200 / NRRL B-4491 / Barker I)</name>
    <dbReference type="NCBI Taxonomy" id="579138"/>
    <lineage>
        <taxon>Bacteria</taxon>
        <taxon>Pseudomonadati</taxon>
        <taxon>Pseudomonadota</taxon>
        <taxon>Alphaproteobacteria</taxon>
        <taxon>Sphingomonadales</taxon>
        <taxon>Zymomonadaceae</taxon>
        <taxon>Zymomonas</taxon>
    </lineage>
</organism>
<keyword evidence="3" id="KW-0479">Metal-binding</keyword>
<dbReference type="Gene3D" id="3.40.630.10">
    <property type="entry name" value="Zn peptidases"/>
    <property type="match status" value="1"/>
</dbReference>
<dbReference type="AlphaFoldDB" id="F8ETC6"/>
<dbReference type="PANTHER" id="PTHR12147">
    <property type="entry name" value="METALLOPEPTIDASE M28 FAMILY MEMBER"/>
    <property type="match status" value="1"/>
</dbReference>
<evidence type="ECO:0000313" key="10">
    <source>
        <dbReference type="Proteomes" id="UP000000491"/>
    </source>
</evidence>
<dbReference type="eggNOG" id="COG2234">
    <property type="taxonomic scope" value="Bacteria"/>
</dbReference>
<dbReference type="RefSeq" id="WP_013934346.1">
    <property type="nucleotide sequence ID" value="NC_015709.1"/>
</dbReference>
<evidence type="ECO:0000256" key="2">
    <source>
        <dbReference type="ARBA" id="ARBA00022670"/>
    </source>
</evidence>
<evidence type="ECO:0000256" key="7">
    <source>
        <dbReference type="SAM" id="SignalP"/>
    </source>
</evidence>
<dbReference type="CDD" id="cd04821">
    <property type="entry name" value="PA_M28_1_2"/>
    <property type="match status" value="1"/>
</dbReference>
<dbReference type="InterPro" id="IPR046450">
    <property type="entry name" value="PA_dom_sf"/>
</dbReference>
<proteinExistence type="predicted"/>
<dbReference type="STRING" id="579138.Zymop_1055"/>
<dbReference type="CDD" id="cd05660">
    <property type="entry name" value="M28_like_PA"/>
    <property type="match status" value="1"/>
</dbReference>
<keyword evidence="6" id="KW-0862">Zinc</keyword>
<dbReference type="InterPro" id="IPR045175">
    <property type="entry name" value="M28_fam"/>
</dbReference>
<evidence type="ECO:0000256" key="4">
    <source>
        <dbReference type="ARBA" id="ARBA00022729"/>
    </source>
</evidence>
<feature type="domain" description="Peptidase M28" evidence="8">
    <location>
        <begin position="308"/>
        <end position="512"/>
    </location>
</feature>
<dbReference type="EMBL" id="CP002865">
    <property type="protein sequence ID" value="AEI37951.1"/>
    <property type="molecule type" value="Genomic_DNA"/>
</dbReference>
<dbReference type="GO" id="GO:0046872">
    <property type="term" value="F:metal ion binding"/>
    <property type="evidence" value="ECO:0007669"/>
    <property type="project" value="UniProtKB-KW"/>
</dbReference>
<accession>F8ETC6</accession>
<feature type="chain" id="PRO_5003369921" evidence="7">
    <location>
        <begin position="27"/>
        <end position="557"/>
    </location>
</feature>
<reference evidence="9 10" key="1">
    <citation type="journal article" date="2011" name="J. Bacteriol.">
        <title>Genome sequence of the ethanol-producing Zymomonas mobilis subsp. pomaceae lectotype strain ATCC 29192.</title>
        <authorList>
            <person name="Kouvelis V.N."/>
            <person name="Davenport K.W."/>
            <person name="Brettin T.S."/>
            <person name="Bruce D."/>
            <person name="Detter C."/>
            <person name="Han C.S."/>
            <person name="Nolan M."/>
            <person name="Tapia R."/>
            <person name="Damoulaki A."/>
            <person name="Kyrpides N.C."/>
            <person name="Typas M.A."/>
            <person name="Pappas K.M."/>
        </authorList>
    </citation>
    <scope>NUCLEOTIDE SEQUENCE [LARGE SCALE GENOMIC DNA]</scope>
    <source>
        <strain evidence="10">ATCC 29192 / DSM 22645 / JCM 10191 / CCUG 17912 / NBRC 13757 / NCIMB 11200 / NRRL B-4491 / Barker I</strain>
    </source>
</reference>
<feature type="signal peptide" evidence="7">
    <location>
        <begin position="1"/>
        <end position="26"/>
    </location>
</feature>